<keyword evidence="3" id="KW-1185">Reference proteome</keyword>
<dbReference type="GO" id="GO:0006259">
    <property type="term" value="P:DNA metabolic process"/>
    <property type="evidence" value="ECO:0007669"/>
    <property type="project" value="InterPro"/>
</dbReference>
<protein>
    <submittedName>
        <fullName evidence="2">Recombination protein RecT</fullName>
    </submittedName>
</protein>
<dbReference type="NCBIfam" id="TIGR00616">
    <property type="entry name" value="rect"/>
    <property type="match status" value="1"/>
</dbReference>
<feature type="compositionally biased region" description="Low complexity" evidence="1">
    <location>
        <begin position="175"/>
        <end position="208"/>
    </location>
</feature>
<dbReference type="STRING" id="582667.SAMN05192568_108918"/>
<dbReference type="AlphaFoldDB" id="A0A1I4V7S8"/>
<dbReference type="OrthoDB" id="5124088at2"/>
<feature type="region of interest" description="Disordered" evidence="1">
    <location>
        <begin position="168"/>
        <end position="230"/>
    </location>
</feature>
<dbReference type="InterPro" id="IPR004590">
    <property type="entry name" value="ssDNA_annealing_RecT"/>
</dbReference>
<dbReference type="InterPro" id="IPR018330">
    <property type="entry name" value="RecT_fam"/>
</dbReference>
<feature type="region of interest" description="Disordered" evidence="1">
    <location>
        <begin position="250"/>
        <end position="269"/>
    </location>
</feature>
<evidence type="ECO:0000256" key="1">
    <source>
        <dbReference type="SAM" id="MobiDB-lite"/>
    </source>
</evidence>
<accession>A0A1I4V7S8</accession>
<name>A0A1I4V7S8_9HYPH</name>
<dbReference type="Proteomes" id="UP000199048">
    <property type="component" value="Unassembled WGS sequence"/>
</dbReference>
<reference evidence="3" key="1">
    <citation type="submission" date="2016-10" db="EMBL/GenBank/DDBJ databases">
        <authorList>
            <person name="Varghese N."/>
            <person name="Submissions S."/>
        </authorList>
    </citation>
    <scope>NUCLEOTIDE SEQUENCE [LARGE SCALE GENOMIC DNA]</scope>
    <source>
        <strain evidence="3">BL36</strain>
    </source>
</reference>
<sequence length="269" mass="29465">GAIVEFSGKAQWMPMIGGLRKKVRNSGEIATWEAHVVYENDEFLYELGDEPILRHKPTMGEPGKPIAAYSIAVLKSGEKSREVMTFAQIEKVRAVSRAKNNGPWVQWWGEMARKTVARRHSKVLPMSTDLDDLMRRDDDLYDFKGAQEEGKETARPRLAAVLDQIASRPAEAEEAPSTSDAPAADAAEQAEGAAPDAESAQVEQAEAATGQPTIDPKSPDYARGYEDAMRGTKKCLKPEIKEDAGRLANWQAGHSAAAEQMAKEERGEA</sequence>
<evidence type="ECO:0000313" key="3">
    <source>
        <dbReference type="Proteomes" id="UP000199048"/>
    </source>
</evidence>
<gene>
    <name evidence="2" type="ORF">SAMN05192568_108918</name>
</gene>
<proteinExistence type="predicted"/>
<dbReference type="EMBL" id="FOTK01000089">
    <property type="protein sequence ID" value="SFM97276.1"/>
    <property type="molecule type" value="Genomic_DNA"/>
</dbReference>
<feature type="compositionally biased region" description="Basic and acidic residues" evidence="1">
    <location>
        <begin position="217"/>
        <end position="230"/>
    </location>
</feature>
<dbReference type="Pfam" id="PF03837">
    <property type="entry name" value="RecT"/>
    <property type="match status" value="1"/>
</dbReference>
<dbReference type="RefSeq" id="WP_139234333.1">
    <property type="nucleotide sequence ID" value="NZ_FOTK01000089.1"/>
</dbReference>
<dbReference type="GO" id="GO:0003677">
    <property type="term" value="F:DNA binding"/>
    <property type="evidence" value="ECO:0007669"/>
    <property type="project" value="InterPro"/>
</dbReference>
<organism evidence="2 3">
    <name type="scientific">Methylobacterium pseudosasicola</name>
    <dbReference type="NCBI Taxonomy" id="582667"/>
    <lineage>
        <taxon>Bacteria</taxon>
        <taxon>Pseudomonadati</taxon>
        <taxon>Pseudomonadota</taxon>
        <taxon>Alphaproteobacteria</taxon>
        <taxon>Hyphomicrobiales</taxon>
        <taxon>Methylobacteriaceae</taxon>
        <taxon>Methylobacterium</taxon>
    </lineage>
</organism>
<feature type="non-terminal residue" evidence="2">
    <location>
        <position position="1"/>
    </location>
</feature>
<evidence type="ECO:0000313" key="2">
    <source>
        <dbReference type="EMBL" id="SFM97276.1"/>
    </source>
</evidence>